<name>A0A8J6M9C9_9FIRM</name>
<reference evidence="1" key="1">
    <citation type="submission" date="2020-08" db="EMBL/GenBank/DDBJ databases">
        <title>Genome public.</title>
        <authorList>
            <person name="Liu C."/>
            <person name="Sun Q."/>
        </authorList>
    </citation>
    <scope>NUCLEOTIDE SEQUENCE</scope>
    <source>
        <strain evidence="1">BX5</strain>
    </source>
</reference>
<protein>
    <submittedName>
        <fullName evidence="1">Uncharacterized protein</fullName>
    </submittedName>
</protein>
<organism evidence="1 2">
    <name type="scientific">Flintibacter faecis</name>
    <dbReference type="NCBI Taxonomy" id="2763047"/>
    <lineage>
        <taxon>Bacteria</taxon>
        <taxon>Bacillati</taxon>
        <taxon>Bacillota</taxon>
        <taxon>Clostridia</taxon>
        <taxon>Eubacteriales</taxon>
        <taxon>Flintibacter</taxon>
    </lineage>
</organism>
<dbReference type="Proteomes" id="UP000602260">
    <property type="component" value="Unassembled WGS sequence"/>
</dbReference>
<evidence type="ECO:0000313" key="2">
    <source>
        <dbReference type="Proteomes" id="UP000602260"/>
    </source>
</evidence>
<dbReference type="EMBL" id="JACOPN010000001">
    <property type="protein sequence ID" value="MBC5716010.1"/>
    <property type="molecule type" value="Genomic_DNA"/>
</dbReference>
<keyword evidence="2" id="KW-1185">Reference proteome</keyword>
<evidence type="ECO:0000313" key="1">
    <source>
        <dbReference type="EMBL" id="MBC5716010.1"/>
    </source>
</evidence>
<dbReference type="AlphaFoldDB" id="A0A8J6M9C9"/>
<gene>
    <name evidence="1" type="ORF">H8S55_01485</name>
</gene>
<comment type="caution">
    <text evidence="1">The sequence shown here is derived from an EMBL/GenBank/DDBJ whole genome shotgun (WGS) entry which is preliminary data.</text>
</comment>
<proteinExistence type="predicted"/>
<sequence length="444" mass="46617">MNNTAKKRLAIELGKDLLILLLCCTAVLLAMRGQLFASAPRLFGGQDTRQTGTVEPVSGIQADAACPLRIAVSLPGTGGAPARLGLQYDPAACQALFQQLAAPLAEALSAAGTPEQVSRQQWEQALSAAPGVVLDFQSPMPLPVLVHWLAGEDAGLTAQARRLALYVQGDGLALCWRDETSGAYFHASAQGVDAGALTDALSTLTPNGSQFAFENPDYDRLDPDTLLLPQTASMPVYAVSDPMGDGRDSLETLMGYLNISADASSFYSAGSEQVARSESDSLRLSQSGFATYEAGEARSGRFPVPVRGDQITLADAVDACRRLAAATVGSHCSQARLYLSGVTQQEDGLEVCFDYSLSGAPVQLSSGHAARFWVSQGQIVKFELSFRSYAKQAGTAALLPTRQAAAALAVEHPGHELLLVYRDAGGDTTSADWAAAGTSSQEEG</sequence>
<dbReference type="RefSeq" id="WP_186877507.1">
    <property type="nucleotide sequence ID" value="NZ_JACOPN010000001.1"/>
</dbReference>
<accession>A0A8J6M9C9</accession>